<dbReference type="Proteomes" id="UP000011704">
    <property type="component" value="Unassembled WGS sequence"/>
</dbReference>
<evidence type="ECO:0000313" key="2">
    <source>
        <dbReference type="EMBL" id="CCQ91965.1"/>
    </source>
</evidence>
<accession>M1Z387</accession>
<dbReference type="EMBL" id="CAQJ01000101">
    <property type="protein sequence ID" value="CCQ91965.1"/>
    <property type="molecule type" value="Genomic_DNA"/>
</dbReference>
<proteinExistence type="predicted"/>
<dbReference type="RefSeq" id="WP_005011368.1">
    <property type="nucleotide sequence ID" value="NZ_HG422173.1"/>
</dbReference>
<dbReference type="AlphaFoldDB" id="M1Z387"/>
<protein>
    <submittedName>
        <fullName evidence="2">Uncharacterized protein</fullName>
    </submittedName>
</protein>
<feature type="signal peptide" evidence="1">
    <location>
        <begin position="1"/>
        <end position="34"/>
    </location>
</feature>
<evidence type="ECO:0000256" key="1">
    <source>
        <dbReference type="SAM" id="SignalP"/>
    </source>
</evidence>
<evidence type="ECO:0000313" key="3">
    <source>
        <dbReference type="Proteomes" id="UP000011704"/>
    </source>
</evidence>
<name>M1Z387_NITG3</name>
<comment type="caution">
    <text evidence="2">The sequence shown here is derived from an EMBL/GenBank/DDBJ whole genome shotgun (WGS) entry which is preliminary data.</text>
</comment>
<feature type="chain" id="PRO_5004019547" evidence="1">
    <location>
        <begin position="35"/>
        <end position="169"/>
    </location>
</feature>
<dbReference type="STRING" id="1266370.NITGR_910014"/>
<keyword evidence="1" id="KW-0732">Signal</keyword>
<dbReference type="HOGENOM" id="CLU_1576840_0_0_0"/>
<gene>
    <name evidence="2" type="ORF">NITGR_910014</name>
</gene>
<organism evidence="2 3">
    <name type="scientific">Nitrospina gracilis (strain 3/211)</name>
    <dbReference type="NCBI Taxonomy" id="1266370"/>
    <lineage>
        <taxon>Bacteria</taxon>
        <taxon>Pseudomonadati</taxon>
        <taxon>Nitrospinota/Tectimicrobiota group</taxon>
        <taxon>Nitrospinota</taxon>
        <taxon>Nitrospinia</taxon>
        <taxon>Nitrospinales</taxon>
        <taxon>Nitrospinaceae</taxon>
        <taxon>Nitrospina</taxon>
    </lineage>
</organism>
<dbReference type="InParanoid" id="M1Z387"/>
<keyword evidence="3" id="KW-1185">Reference proteome</keyword>
<sequence>MQRSRSNPASRLWAGGLLIWTLVFAVLSPSTAQAQDEPRPYVLYQNFEKHGIVAWPRDFMPPELKEYIASLGFKEVDRGLAVMRFGEVNQNGTFMMPKAVQEKFGITRFIILQILSDRIGIMVGIWEQEFGLTLPQKVFNLDEVKENIPKTLDIFREQEGTKPIFWQQP</sequence>
<reference evidence="2 3" key="1">
    <citation type="journal article" date="2013" name="Front. Microbiol.">
        <title>The genome of Nitrospina gracilis illuminates the metabolism and evolution of the major marine nitrite oxidizer.</title>
        <authorList>
            <person name="Luecker S."/>
            <person name="Nowka B."/>
            <person name="Rattei T."/>
            <person name="Spieck E."/>
            <person name="and Daims H."/>
        </authorList>
    </citation>
    <scope>NUCLEOTIDE SEQUENCE [LARGE SCALE GENOMIC DNA]</scope>
    <source>
        <strain evidence="2 3">3/211</strain>
    </source>
</reference>